<dbReference type="OrthoDB" id="249703at2759"/>
<keyword evidence="2" id="KW-1185">Reference proteome</keyword>
<evidence type="ECO:0000313" key="2">
    <source>
        <dbReference type="Proteomes" id="UP000256645"/>
    </source>
</evidence>
<organism evidence="1 2">
    <name type="scientific">Coleophoma cylindrospora</name>
    <dbReference type="NCBI Taxonomy" id="1849047"/>
    <lineage>
        <taxon>Eukaryota</taxon>
        <taxon>Fungi</taxon>
        <taxon>Dikarya</taxon>
        <taxon>Ascomycota</taxon>
        <taxon>Pezizomycotina</taxon>
        <taxon>Leotiomycetes</taxon>
        <taxon>Helotiales</taxon>
        <taxon>Dermateaceae</taxon>
        <taxon>Coleophoma</taxon>
    </lineage>
</organism>
<evidence type="ECO:0000313" key="1">
    <source>
        <dbReference type="EMBL" id="RDW84253.1"/>
    </source>
</evidence>
<accession>A0A3D8SD74</accession>
<comment type="caution">
    <text evidence="1">The sequence shown here is derived from an EMBL/GenBank/DDBJ whole genome shotgun (WGS) entry which is preliminary data.</text>
</comment>
<proteinExistence type="predicted"/>
<gene>
    <name evidence="1" type="ORF">BP6252_01843</name>
</gene>
<dbReference type="EMBL" id="PDLM01000002">
    <property type="protein sequence ID" value="RDW84253.1"/>
    <property type="molecule type" value="Genomic_DNA"/>
</dbReference>
<reference evidence="1 2" key="1">
    <citation type="journal article" date="2018" name="IMA Fungus">
        <title>IMA Genome-F 9: Draft genome sequence of Annulohypoxylon stygium, Aspergillus mulundensis, Berkeleyomyces basicola (syn. Thielaviopsis basicola), Ceratocystis smalleyi, two Cercospora beticola strains, Coleophoma cylindrospora, Fusarium fracticaudum, Phialophora cf. hyalina, and Morchella septimelata.</title>
        <authorList>
            <person name="Wingfield B.D."/>
            <person name="Bills G.F."/>
            <person name="Dong Y."/>
            <person name="Huang W."/>
            <person name="Nel W.J."/>
            <person name="Swalarsk-Parry B.S."/>
            <person name="Vaghefi N."/>
            <person name="Wilken P.M."/>
            <person name="An Z."/>
            <person name="de Beer Z.W."/>
            <person name="De Vos L."/>
            <person name="Chen L."/>
            <person name="Duong T.A."/>
            <person name="Gao Y."/>
            <person name="Hammerbacher A."/>
            <person name="Kikkert J.R."/>
            <person name="Li Y."/>
            <person name="Li H."/>
            <person name="Li K."/>
            <person name="Li Q."/>
            <person name="Liu X."/>
            <person name="Ma X."/>
            <person name="Naidoo K."/>
            <person name="Pethybridge S.J."/>
            <person name="Sun J."/>
            <person name="Steenkamp E.T."/>
            <person name="van der Nest M.A."/>
            <person name="van Wyk S."/>
            <person name="Wingfield M.J."/>
            <person name="Xiong C."/>
            <person name="Yue Q."/>
            <person name="Zhang X."/>
        </authorList>
    </citation>
    <scope>NUCLEOTIDE SEQUENCE [LARGE SCALE GENOMIC DNA]</scope>
    <source>
        <strain evidence="1 2">BP6252</strain>
    </source>
</reference>
<dbReference type="AlphaFoldDB" id="A0A3D8SD74"/>
<dbReference type="STRING" id="1849047.A0A3D8SD74"/>
<protein>
    <submittedName>
        <fullName evidence="1">Uncharacterized protein</fullName>
    </submittedName>
</protein>
<dbReference type="Proteomes" id="UP000256645">
    <property type="component" value="Unassembled WGS sequence"/>
</dbReference>
<name>A0A3D8SD74_9HELO</name>
<sequence>MSLFSTDHSFHYELLRNLAAARYQGAISLSSSVWMGKSKLGTLNPSMQHSTISPGEWMGKAKLSTRPDIPSPRETLTSAPQLITADFYLHGTPSDPRINAPWSAAQRPAPTESWLHCGMGEGRHTRGGLPCDMSCQVGPDRHKHGGISGNASSGIRAPPAVVAIDGVYDVGEAFANAMPPPMRAIFDLGGREKLDGAVNGALAVTNIPVVLRCGIEQGLWSFHVNLAAEWMERTKKMTLKGLESRIQCPLWVGQAEDD</sequence>